<dbReference type="EC" id="3.2.1.39" evidence="3"/>
<comment type="similarity">
    <text evidence="2">Belongs to the PGA52 family.</text>
</comment>
<dbReference type="Proteomes" id="UP000289323">
    <property type="component" value="Unassembled WGS sequence"/>
</dbReference>
<keyword evidence="6" id="KW-0326">Glycosidase</keyword>
<comment type="catalytic activity">
    <reaction evidence="1">
        <text>Hydrolysis of (1-&gt;3)-beta-D-glucosidic linkages in (1-&gt;3)-beta-D-glucans.</text>
        <dbReference type="EC" id="3.2.1.39"/>
    </reaction>
</comment>
<feature type="compositionally biased region" description="Basic residues" evidence="8">
    <location>
        <begin position="118"/>
        <end position="128"/>
    </location>
</feature>
<feature type="domain" description="Cell wall protein YJL171C/Tos1 N-terminal" evidence="10">
    <location>
        <begin position="30"/>
        <end position="90"/>
    </location>
</feature>
<evidence type="ECO:0000313" key="12">
    <source>
        <dbReference type="Proteomes" id="UP000289323"/>
    </source>
</evidence>
<dbReference type="GO" id="GO:0009277">
    <property type="term" value="C:fungal-type cell wall"/>
    <property type="evidence" value="ECO:0007669"/>
    <property type="project" value="TreeGrafter"/>
</dbReference>
<sequence>MARGSSSTQQACQGTRQEEQGNWYCRQVQHVTYENMVNSGQYSEVVSMDQQTGDCKFANRSFSGPLAPFDEPLSLHFRGPLNLKQVAVYIPGTPDGKTPQPGNGAGARTGMLSKIKVKAHKPKRKRQHSISGAYSSIPSAYNGSNTASSSDSAKSIRYAVDDKLLLKFQLGAKWIFERIQQQHEHDLRTTSGSPKDPTPFSMLSKALTTETGDMPPQNTMSPSPSTTSGSPKDPIPVSMLPSAFTTESGDVPPQHTMPLTSSSRSGPHLTIVPIMDNTSSSLPSVPASTLSAASGTANQFVRTGYYNAAQQKAEGVMFLGNYGGQGSGRWTPTFGNTQSYINADGTGGAAAPAVLKDTTLLSAHEATLVTDQPCDESCGYVQPGAVAYKGFPGRDKIFLLEFSMPHDNSTTTTTANTTTASTTDFLADQPAIWLLNARIPHTAQYHACNCWASGCGEVDVFEVLSPGGDKATTSVHAADPRSGGGPGGWDYFARPVDVGRPARVAVVFDGARARVAVRVLGEEGGAKELLDGAFPDALTAEVVEGLMEDLKSKLIIDSGL</sequence>
<keyword evidence="7" id="KW-0961">Cell wall biogenesis/degradation</keyword>
<gene>
    <name evidence="11" type="ORF">TT172_LOCUS1055</name>
</gene>
<evidence type="ECO:0000259" key="9">
    <source>
        <dbReference type="Pfam" id="PF10287"/>
    </source>
</evidence>
<dbReference type="InterPro" id="IPR018807">
    <property type="entry name" value="YJL171C/Tos1_N"/>
</dbReference>
<dbReference type="PANTHER" id="PTHR31737">
    <property type="entry name" value="PROTEIN TOS1"/>
    <property type="match status" value="1"/>
</dbReference>
<feature type="domain" description="Cell wall protein YJL171C/Tos1 C-terminal" evidence="9">
    <location>
        <begin position="299"/>
        <end position="523"/>
    </location>
</feature>
<name>A0A446B7Z5_9PEZI</name>
<dbReference type="Pfam" id="PF10287">
    <property type="entry name" value="YJL171C_Tos1_C"/>
    <property type="match status" value="1"/>
</dbReference>
<feature type="region of interest" description="Disordered" evidence="8">
    <location>
        <begin position="118"/>
        <end position="152"/>
    </location>
</feature>
<dbReference type="AlphaFoldDB" id="A0A446B7Z5"/>
<dbReference type="PANTHER" id="PTHR31737:SF2">
    <property type="entry name" value="PROTEIN TOS1"/>
    <property type="match status" value="1"/>
</dbReference>
<dbReference type="EMBL" id="OUUZ01000001">
    <property type="protein sequence ID" value="SPQ18636.1"/>
    <property type="molecule type" value="Genomic_DNA"/>
</dbReference>
<dbReference type="GO" id="GO:0071555">
    <property type="term" value="P:cell wall organization"/>
    <property type="evidence" value="ECO:0007669"/>
    <property type="project" value="UniProtKB-KW"/>
</dbReference>
<proteinExistence type="inferred from homology"/>
<keyword evidence="5" id="KW-0378">Hydrolase</keyword>
<evidence type="ECO:0000256" key="8">
    <source>
        <dbReference type="SAM" id="MobiDB-lite"/>
    </source>
</evidence>
<feature type="compositionally biased region" description="Polar residues" evidence="8">
    <location>
        <begin position="129"/>
        <end position="143"/>
    </location>
</feature>
<evidence type="ECO:0000256" key="3">
    <source>
        <dbReference type="ARBA" id="ARBA00012780"/>
    </source>
</evidence>
<dbReference type="InterPro" id="IPR018805">
    <property type="entry name" value="YJL171C/Tos1_C"/>
</dbReference>
<evidence type="ECO:0000259" key="10">
    <source>
        <dbReference type="Pfam" id="PF10290"/>
    </source>
</evidence>
<dbReference type="GO" id="GO:0042973">
    <property type="term" value="F:glucan endo-1,3-beta-D-glucosidase activity"/>
    <property type="evidence" value="ECO:0007669"/>
    <property type="project" value="UniProtKB-EC"/>
</dbReference>
<evidence type="ECO:0000256" key="7">
    <source>
        <dbReference type="ARBA" id="ARBA00023316"/>
    </source>
</evidence>
<protein>
    <recommendedName>
        <fullName evidence="3">glucan endo-1,3-beta-D-glucosidase</fullName>
        <ecNumber evidence="3">3.2.1.39</ecNumber>
    </recommendedName>
</protein>
<evidence type="ECO:0000256" key="1">
    <source>
        <dbReference type="ARBA" id="ARBA00000382"/>
    </source>
</evidence>
<evidence type="ECO:0000256" key="5">
    <source>
        <dbReference type="ARBA" id="ARBA00022801"/>
    </source>
</evidence>
<reference evidence="11 12" key="1">
    <citation type="submission" date="2018-04" db="EMBL/GenBank/DDBJ databases">
        <authorList>
            <person name="Huttner S."/>
            <person name="Dainat J."/>
        </authorList>
    </citation>
    <scope>NUCLEOTIDE SEQUENCE [LARGE SCALE GENOMIC DNA]</scope>
</reference>
<accession>A0A446B7Z5</accession>
<evidence type="ECO:0000313" key="11">
    <source>
        <dbReference type="EMBL" id="SPQ18636.1"/>
    </source>
</evidence>
<feature type="compositionally biased region" description="Low complexity" evidence="8">
    <location>
        <begin position="215"/>
        <end position="231"/>
    </location>
</feature>
<evidence type="ECO:0000256" key="6">
    <source>
        <dbReference type="ARBA" id="ARBA00023295"/>
    </source>
</evidence>
<evidence type="ECO:0000256" key="2">
    <source>
        <dbReference type="ARBA" id="ARBA00006055"/>
    </source>
</evidence>
<dbReference type="Pfam" id="PF10290">
    <property type="entry name" value="YJL171C_Tos1_N"/>
    <property type="match status" value="1"/>
</dbReference>
<feature type="region of interest" description="Disordered" evidence="8">
    <location>
        <begin position="209"/>
        <end position="275"/>
    </location>
</feature>
<evidence type="ECO:0000256" key="4">
    <source>
        <dbReference type="ARBA" id="ARBA00022729"/>
    </source>
</evidence>
<keyword evidence="4" id="KW-0732">Signal</keyword>
<organism evidence="11 12">
    <name type="scientific">Thermothielavioides terrestris</name>
    <dbReference type="NCBI Taxonomy" id="2587410"/>
    <lineage>
        <taxon>Eukaryota</taxon>
        <taxon>Fungi</taxon>
        <taxon>Dikarya</taxon>
        <taxon>Ascomycota</taxon>
        <taxon>Pezizomycotina</taxon>
        <taxon>Sordariomycetes</taxon>
        <taxon>Sordariomycetidae</taxon>
        <taxon>Sordariales</taxon>
        <taxon>Chaetomiaceae</taxon>
        <taxon>Thermothielavioides</taxon>
    </lineage>
</organism>